<name>K0SQW0_THAOC</name>
<evidence type="ECO:0000256" key="6">
    <source>
        <dbReference type="SAM" id="Phobius"/>
    </source>
</evidence>
<proteinExistence type="inferred from homology"/>
<accession>K0SQW0</accession>
<dbReference type="OrthoDB" id="371463at2759"/>
<dbReference type="Proteomes" id="UP000266841">
    <property type="component" value="Unassembled WGS sequence"/>
</dbReference>
<dbReference type="Pfam" id="PF01217">
    <property type="entry name" value="Clat_adaptor_s"/>
    <property type="match status" value="1"/>
</dbReference>
<evidence type="ECO:0000256" key="3">
    <source>
        <dbReference type="ARBA" id="ARBA00022448"/>
    </source>
</evidence>
<protein>
    <recommendedName>
        <fullName evidence="7">AP complex mu/sigma subunit domain-containing protein</fullName>
    </recommendedName>
</protein>
<dbReference type="InterPro" id="IPR022775">
    <property type="entry name" value="AP_mu_sigma_su"/>
</dbReference>
<comment type="similarity">
    <text evidence="2">Belongs to the adaptor complexes small subunit family.</text>
</comment>
<evidence type="ECO:0000256" key="5">
    <source>
        <dbReference type="ARBA" id="ARBA00023136"/>
    </source>
</evidence>
<dbReference type="GO" id="GO:0012505">
    <property type="term" value="C:endomembrane system"/>
    <property type="evidence" value="ECO:0007669"/>
    <property type="project" value="UniProtKB-SubCell"/>
</dbReference>
<evidence type="ECO:0000259" key="7">
    <source>
        <dbReference type="Pfam" id="PF01217"/>
    </source>
</evidence>
<keyword evidence="5 6" id="KW-0472">Membrane</keyword>
<feature type="transmembrane region" description="Helical" evidence="6">
    <location>
        <begin position="76"/>
        <end position="98"/>
    </location>
</feature>
<sequence>MLTNTLLRARSRGGTLLKAFVFTQLAGEPDLTPMQAPAAAAAAAAEKTDTDTDAAQDELQWTWTDLKSNPRRRQPAVSFVFGCSAATFMWGPPVFAAVRRLGCSPSTTHVFISLRCCPEGWNFIVLMSRQGKIRLSEFFSSYTDSQKKRITRDIAADVLPRQAKMCNIIEKGEYKFVYRRYASLYFVVGCPVEMNELIVLEQIHLFVEALDGYFNSGMYTCYGDDSSTPTRLTRRVSIPKCVN</sequence>
<dbReference type="EMBL" id="AGNL01018238">
    <property type="protein sequence ID" value="EJK63456.1"/>
    <property type="molecule type" value="Genomic_DNA"/>
</dbReference>
<evidence type="ECO:0000313" key="9">
    <source>
        <dbReference type="Proteomes" id="UP000266841"/>
    </source>
</evidence>
<evidence type="ECO:0000313" key="8">
    <source>
        <dbReference type="EMBL" id="EJK63456.1"/>
    </source>
</evidence>
<organism evidence="8 9">
    <name type="scientific">Thalassiosira oceanica</name>
    <name type="common">Marine diatom</name>
    <dbReference type="NCBI Taxonomy" id="159749"/>
    <lineage>
        <taxon>Eukaryota</taxon>
        <taxon>Sar</taxon>
        <taxon>Stramenopiles</taxon>
        <taxon>Ochrophyta</taxon>
        <taxon>Bacillariophyta</taxon>
        <taxon>Coscinodiscophyceae</taxon>
        <taxon>Thalassiosirophycidae</taxon>
        <taxon>Thalassiosirales</taxon>
        <taxon>Thalassiosiraceae</taxon>
        <taxon>Thalassiosira</taxon>
    </lineage>
</organism>
<feature type="domain" description="AP complex mu/sigma subunit" evidence="7">
    <location>
        <begin position="122"/>
        <end position="216"/>
    </location>
</feature>
<dbReference type="InterPro" id="IPR016635">
    <property type="entry name" value="AP_complex_ssu"/>
</dbReference>
<dbReference type="InterPro" id="IPR011012">
    <property type="entry name" value="Longin-like_dom_sf"/>
</dbReference>
<dbReference type="Gene3D" id="3.30.450.60">
    <property type="match status" value="1"/>
</dbReference>
<dbReference type="AlphaFoldDB" id="K0SQW0"/>
<dbReference type="PANTHER" id="PTHR11753">
    <property type="entry name" value="ADAPTOR COMPLEXES SMALL SUBUNIT FAMILY"/>
    <property type="match status" value="1"/>
</dbReference>
<keyword evidence="6" id="KW-1133">Transmembrane helix</keyword>
<evidence type="ECO:0000256" key="4">
    <source>
        <dbReference type="ARBA" id="ARBA00022927"/>
    </source>
</evidence>
<comment type="caution">
    <text evidence="8">The sequence shown here is derived from an EMBL/GenBank/DDBJ whole genome shotgun (WGS) entry which is preliminary data.</text>
</comment>
<keyword evidence="3" id="KW-0813">Transport</keyword>
<reference evidence="8 9" key="1">
    <citation type="journal article" date="2012" name="Genome Biol.">
        <title>Genome and low-iron response of an oceanic diatom adapted to chronic iron limitation.</title>
        <authorList>
            <person name="Lommer M."/>
            <person name="Specht M."/>
            <person name="Roy A.S."/>
            <person name="Kraemer L."/>
            <person name="Andreson R."/>
            <person name="Gutowska M.A."/>
            <person name="Wolf J."/>
            <person name="Bergner S.V."/>
            <person name="Schilhabel M.B."/>
            <person name="Klostermeier U.C."/>
            <person name="Beiko R.G."/>
            <person name="Rosenstiel P."/>
            <person name="Hippler M."/>
            <person name="Laroche J."/>
        </authorList>
    </citation>
    <scope>NUCLEOTIDE SEQUENCE [LARGE SCALE GENOMIC DNA]</scope>
    <source>
        <strain evidence="8 9">CCMP1005</strain>
    </source>
</reference>
<comment type="subcellular location">
    <subcellularLocation>
        <location evidence="1">Endomembrane system</location>
    </subcellularLocation>
</comment>
<dbReference type="GO" id="GO:0015031">
    <property type="term" value="P:protein transport"/>
    <property type="evidence" value="ECO:0007669"/>
    <property type="project" value="UniProtKB-KW"/>
</dbReference>
<keyword evidence="6" id="KW-0812">Transmembrane</keyword>
<evidence type="ECO:0000256" key="1">
    <source>
        <dbReference type="ARBA" id="ARBA00004308"/>
    </source>
</evidence>
<dbReference type="eggNOG" id="KOG0934">
    <property type="taxonomic scope" value="Eukaryota"/>
</dbReference>
<gene>
    <name evidence="8" type="ORF">THAOC_15881</name>
</gene>
<keyword evidence="9" id="KW-1185">Reference proteome</keyword>
<evidence type="ECO:0000256" key="2">
    <source>
        <dbReference type="ARBA" id="ARBA00006972"/>
    </source>
</evidence>
<keyword evidence="4" id="KW-0653">Protein transport</keyword>
<dbReference type="SUPFAM" id="SSF64356">
    <property type="entry name" value="SNARE-like"/>
    <property type="match status" value="1"/>
</dbReference>